<dbReference type="CDD" id="cd05398">
    <property type="entry name" value="NT_ClassII-CCAase"/>
    <property type="match status" value="1"/>
</dbReference>
<dbReference type="SUPFAM" id="SSF81891">
    <property type="entry name" value="Poly A polymerase C-terminal region-like"/>
    <property type="match status" value="1"/>
</dbReference>
<dbReference type="InterPro" id="IPR043519">
    <property type="entry name" value="NT_sf"/>
</dbReference>
<dbReference type="EMBL" id="BK032497">
    <property type="protein sequence ID" value="DAF42625.1"/>
    <property type="molecule type" value="Genomic_DNA"/>
</dbReference>
<dbReference type="GO" id="GO:0008033">
    <property type="term" value="P:tRNA processing"/>
    <property type="evidence" value="ECO:0007669"/>
    <property type="project" value="UniProtKB-KW"/>
</dbReference>
<dbReference type="GO" id="GO:0000049">
    <property type="term" value="F:tRNA binding"/>
    <property type="evidence" value="ECO:0007669"/>
    <property type="project" value="TreeGrafter"/>
</dbReference>
<evidence type="ECO:0000256" key="4">
    <source>
        <dbReference type="ARBA" id="ARBA00022695"/>
    </source>
</evidence>
<protein>
    <submittedName>
        <fullName evidence="10">Nucleotidyltransferase</fullName>
    </submittedName>
</protein>
<comment type="cofactor">
    <cofactor evidence="1">
        <name>Mg(2+)</name>
        <dbReference type="ChEBI" id="CHEBI:18420"/>
    </cofactor>
</comment>
<evidence type="ECO:0000259" key="8">
    <source>
        <dbReference type="Pfam" id="PF01743"/>
    </source>
</evidence>
<evidence type="ECO:0000256" key="6">
    <source>
        <dbReference type="ARBA" id="ARBA00022741"/>
    </source>
</evidence>
<accession>A0A8S5RVH6</accession>
<dbReference type="PANTHER" id="PTHR46173">
    <property type="entry name" value="CCA TRNA NUCLEOTIDYLTRANSFERASE 1, MITOCHONDRIAL"/>
    <property type="match status" value="1"/>
</dbReference>
<feature type="domain" description="Poly A polymerase head" evidence="8">
    <location>
        <begin position="19"/>
        <end position="146"/>
    </location>
</feature>
<dbReference type="InterPro" id="IPR002646">
    <property type="entry name" value="PolA_pol_head_dom"/>
</dbReference>
<dbReference type="Pfam" id="PF01743">
    <property type="entry name" value="PolyA_pol"/>
    <property type="match status" value="1"/>
</dbReference>
<evidence type="ECO:0000256" key="1">
    <source>
        <dbReference type="ARBA" id="ARBA00001946"/>
    </source>
</evidence>
<dbReference type="GO" id="GO:0016779">
    <property type="term" value="F:nucleotidyltransferase activity"/>
    <property type="evidence" value="ECO:0007669"/>
    <property type="project" value="UniProtKB-KW"/>
</dbReference>
<evidence type="ECO:0000256" key="5">
    <source>
        <dbReference type="ARBA" id="ARBA00022723"/>
    </source>
</evidence>
<organism evidence="10">
    <name type="scientific">Siphoviridae sp. ctHip2</name>
    <dbReference type="NCBI Taxonomy" id="2827830"/>
    <lineage>
        <taxon>Viruses</taxon>
        <taxon>Duplodnaviria</taxon>
        <taxon>Heunggongvirae</taxon>
        <taxon>Uroviricota</taxon>
        <taxon>Caudoviricetes</taxon>
    </lineage>
</organism>
<dbReference type="SUPFAM" id="SSF81301">
    <property type="entry name" value="Nucleotidyltransferase"/>
    <property type="match status" value="1"/>
</dbReference>
<dbReference type="InterPro" id="IPR032828">
    <property type="entry name" value="PolyA_RNA-bd"/>
</dbReference>
<keyword evidence="4" id="KW-0548">Nucleotidyltransferase</keyword>
<evidence type="ECO:0000259" key="9">
    <source>
        <dbReference type="Pfam" id="PF12627"/>
    </source>
</evidence>
<sequence>MTKLKTLLKKLSEKGAKTYYVGGCVRDEVLGKTNKDIDIEIHFITEDDFISVAKSLGIKIDFVGKSFGVYKAFMDGTDFDFSFPRTEKQIGEKHTDFEIVVDPFIGEAKAAERRDFTINALMKDTQTGKILDFFGGMKDLETGVIRHCTEKFAEDSLRVFRAAQFASRFGFEIAPETIEISKTLDCSILPMERIFEETHKAITKSEKPSVFFKKLEKMGVLTDFFPTSLKLELIDKLTQATKELCPEKVTEIVIAFIFESSELTITNQTEIVEMIKSFKFLAEVTSSFIKDSKTVGEFVFKTEQIKFKEFALFSILVQGIKLGLPTFEIKLLTSMFKVSQEIISTQFITGQELIQLGFKPSKEFGELILQSKKLACQGKSKKEFIESLTK</sequence>
<dbReference type="Pfam" id="PF12627">
    <property type="entry name" value="PolyA_pol_RNAbd"/>
    <property type="match status" value="1"/>
</dbReference>
<feature type="domain" description="tRNA nucleotidyltransferase/poly(A) polymerase RNA and SrmB- binding" evidence="9">
    <location>
        <begin position="170"/>
        <end position="226"/>
    </location>
</feature>
<proteinExistence type="predicted"/>
<keyword evidence="5" id="KW-0479">Metal-binding</keyword>
<keyword evidence="7" id="KW-0460">Magnesium</keyword>
<evidence type="ECO:0000256" key="3">
    <source>
        <dbReference type="ARBA" id="ARBA00022694"/>
    </source>
</evidence>
<evidence type="ECO:0000313" key="10">
    <source>
        <dbReference type="EMBL" id="DAF42625.1"/>
    </source>
</evidence>
<dbReference type="PANTHER" id="PTHR46173:SF1">
    <property type="entry name" value="CCA TRNA NUCLEOTIDYLTRANSFERASE 1, MITOCHONDRIAL"/>
    <property type="match status" value="1"/>
</dbReference>
<dbReference type="Gene3D" id="1.10.3090.10">
    <property type="entry name" value="cca-adding enzyme, domain 2"/>
    <property type="match status" value="1"/>
</dbReference>
<dbReference type="Gene3D" id="3.30.460.10">
    <property type="entry name" value="Beta Polymerase, domain 2"/>
    <property type="match status" value="1"/>
</dbReference>
<keyword evidence="6" id="KW-0547">Nucleotide-binding</keyword>
<evidence type="ECO:0000256" key="2">
    <source>
        <dbReference type="ARBA" id="ARBA00022679"/>
    </source>
</evidence>
<keyword evidence="2" id="KW-0808">Transferase</keyword>
<keyword evidence="3" id="KW-0819">tRNA processing</keyword>
<name>A0A8S5RVH6_9CAUD</name>
<dbReference type="GO" id="GO:0046872">
    <property type="term" value="F:metal ion binding"/>
    <property type="evidence" value="ECO:0007669"/>
    <property type="project" value="UniProtKB-KW"/>
</dbReference>
<reference evidence="10" key="1">
    <citation type="journal article" date="2021" name="Proc. Natl. Acad. Sci. U.S.A.">
        <title>A Catalog of Tens of Thousands of Viruses from Human Metagenomes Reveals Hidden Associations with Chronic Diseases.</title>
        <authorList>
            <person name="Tisza M.J."/>
            <person name="Buck C.B."/>
        </authorList>
    </citation>
    <scope>NUCLEOTIDE SEQUENCE</scope>
    <source>
        <strain evidence="10">CtHip2</strain>
    </source>
</reference>
<evidence type="ECO:0000256" key="7">
    <source>
        <dbReference type="ARBA" id="ARBA00022842"/>
    </source>
</evidence>
<dbReference type="GO" id="GO:0000166">
    <property type="term" value="F:nucleotide binding"/>
    <property type="evidence" value="ECO:0007669"/>
    <property type="project" value="UniProtKB-KW"/>
</dbReference>
<dbReference type="InterPro" id="IPR050264">
    <property type="entry name" value="Bact_CCA-adding_enz_type3_sf"/>
</dbReference>